<dbReference type="EMBL" id="WHVB01000004">
    <property type="protein sequence ID" value="KAF8483531.1"/>
    <property type="molecule type" value="Genomic_DNA"/>
</dbReference>
<reference evidence="1" key="1">
    <citation type="submission" date="2019-10" db="EMBL/GenBank/DDBJ databases">
        <authorList>
            <consortium name="DOE Joint Genome Institute"/>
            <person name="Kuo A."/>
            <person name="Miyauchi S."/>
            <person name="Kiss E."/>
            <person name="Drula E."/>
            <person name="Kohler A."/>
            <person name="Sanchez-Garcia M."/>
            <person name="Andreopoulos B."/>
            <person name="Barry K.W."/>
            <person name="Bonito G."/>
            <person name="Buee M."/>
            <person name="Carver A."/>
            <person name="Chen C."/>
            <person name="Cichocki N."/>
            <person name="Clum A."/>
            <person name="Culley D."/>
            <person name="Crous P.W."/>
            <person name="Fauchery L."/>
            <person name="Girlanda M."/>
            <person name="Hayes R."/>
            <person name="Keri Z."/>
            <person name="LaButti K."/>
            <person name="Lipzen A."/>
            <person name="Lombard V."/>
            <person name="Magnuson J."/>
            <person name="Maillard F."/>
            <person name="Morin E."/>
            <person name="Murat C."/>
            <person name="Nolan M."/>
            <person name="Ohm R."/>
            <person name="Pangilinan J."/>
            <person name="Pereira M."/>
            <person name="Perotto S."/>
            <person name="Peter M."/>
            <person name="Riley R."/>
            <person name="Sitrit Y."/>
            <person name="Stielow B."/>
            <person name="Szollosi G."/>
            <person name="Zifcakova L."/>
            <person name="Stursova M."/>
            <person name="Spatafora J.W."/>
            <person name="Tedersoo L."/>
            <person name="Vaario L.-M."/>
            <person name="Yamada A."/>
            <person name="Yan M."/>
            <person name="Wang P."/>
            <person name="Xu J."/>
            <person name="Bruns T."/>
            <person name="Baldrian P."/>
            <person name="Vilgalys R."/>
            <person name="Henrissat B."/>
            <person name="Grigoriev I.V."/>
            <person name="Hibbett D."/>
            <person name="Nagy L.G."/>
            <person name="Martin F.M."/>
        </authorList>
    </citation>
    <scope>NUCLEOTIDE SEQUENCE</scope>
    <source>
        <strain evidence="1">Prilba</strain>
    </source>
</reference>
<protein>
    <submittedName>
        <fullName evidence="1">Uncharacterized protein</fullName>
    </submittedName>
</protein>
<accession>A0A9P5TBZ0</accession>
<evidence type="ECO:0000313" key="1">
    <source>
        <dbReference type="EMBL" id="KAF8483531.1"/>
    </source>
</evidence>
<keyword evidence="2" id="KW-1185">Reference proteome</keyword>
<gene>
    <name evidence="1" type="ORF">DFH94DRAFT_690018</name>
</gene>
<reference evidence="1" key="2">
    <citation type="journal article" date="2020" name="Nat. Commun.">
        <title>Large-scale genome sequencing of mycorrhizal fungi provides insights into the early evolution of symbiotic traits.</title>
        <authorList>
            <person name="Miyauchi S."/>
            <person name="Kiss E."/>
            <person name="Kuo A."/>
            <person name="Drula E."/>
            <person name="Kohler A."/>
            <person name="Sanchez-Garcia M."/>
            <person name="Morin E."/>
            <person name="Andreopoulos B."/>
            <person name="Barry K.W."/>
            <person name="Bonito G."/>
            <person name="Buee M."/>
            <person name="Carver A."/>
            <person name="Chen C."/>
            <person name="Cichocki N."/>
            <person name="Clum A."/>
            <person name="Culley D."/>
            <person name="Crous P.W."/>
            <person name="Fauchery L."/>
            <person name="Girlanda M."/>
            <person name="Hayes R.D."/>
            <person name="Keri Z."/>
            <person name="LaButti K."/>
            <person name="Lipzen A."/>
            <person name="Lombard V."/>
            <person name="Magnuson J."/>
            <person name="Maillard F."/>
            <person name="Murat C."/>
            <person name="Nolan M."/>
            <person name="Ohm R.A."/>
            <person name="Pangilinan J."/>
            <person name="Pereira M.F."/>
            <person name="Perotto S."/>
            <person name="Peter M."/>
            <person name="Pfister S."/>
            <person name="Riley R."/>
            <person name="Sitrit Y."/>
            <person name="Stielow J.B."/>
            <person name="Szollosi G."/>
            <person name="Zifcakova L."/>
            <person name="Stursova M."/>
            <person name="Spatafora J.W."/>
            <person name="Tedersoo L."/>
            <person name="Vaario L.M."/>
            <person name="Yamada A."/>
            <person name="Yan M."/>
            <person name="Wang P."/>
            <person name="Xu J."/>
            <person name="Bruns T."/>
            <person name="Baldrian P."/>
            <person name="Vilgalys R."/>
            <person name="Dunand C."/>
            <person name="Henrissat B."/>
            <person name="Grigoriev I.V."/>
            <person name="Hibbett D."/>
            <person name="Nagy L.G."/>
            <person name="Martin F.M."/>
        </authorList>
    </citation>
    <scope>NUCLEOTIDE SEQUENCE</scope>
    <source>
        <strain evidence="1">Prilba</strain>
    </source>
</reference>
<organism evidence="1 2">
    <name type="scientific">Russula ochroleuca</name>
    <dbReference type="NCBI Taxonomy" id="152965"/>
    <lineage>
        <taxon>Eukaryota</taxon>
        <taxon>Fungi</taxon>
        <taxon>Dikarya</taxon>
        <taxon>Basidiomycota</taxon>
        <taxon>Agaricomycotina</taxon>
        <taxon>Agaricomycetes</taxon>
        <taxon>Russulales</taxon>
        <taxon>Russulaceae</taxon>
        <taxon>Russula</taxon>
    </lineage>
</organism>
<comment type="caution">
    <text evidence="1">The sequence shown here is derived from an EMBL/GenBank/DDBJ whole genome shotgun (WGS) entry which is preliminary data.</text>
</comment>
<dbReference type="AlphaFoldDB" id="A0A9P5TBZ0"/>
<evidence type="ECO:0000313" key="2">
    <source>
        <dbReference type="Proteomes" id="UP000759537"/>
    </source>
</evidence>
<proteinExistence type="predicted"/>
<name>A0A9P5TBZ0_9AGAM</name>
<dbReference type="OrthoDB" id="2786563at2759"/>
<sequence length="278" mass="30944">MQLLGLPEEILVLILESTIRPVDPRVSLPNSQSILTCRTFHRIGLPILYRTLLLKSSSNAALVRRSLLERPALVRYVRHLFSRVSTFWLQLVLRAIGHAEGSLHTLDFSISAIWVSGRLDSNDEVEPLAAVPVRRLAVRLGSSWVMHDRVLSIVNSLAEAIERWPNLEVADIEPRLLLSSIPRGQPSPVALALSRSPTLRFLRTSLPPEWDPSLLITSENPGLKRIALTTSRVASGSDGISSNVVEVPVAALVAQTDFHPWLVEAQKHHRLMELIFTT</sequence>
<dbReference type="Proteomes" id="UP000759537">
    <property type="component" value="Unassembled WGS sequence"/>
</dbReference>